<dbReference type="InterPro" id="IPR050266">
    <property type="entry name" value="AB_hydrolase_sf"/>
</dbReference>
<evidence type="ECO:0000313" key="2">
    <source>
        <dbReference type="EMBL" id="GAC13756.1"/>
    </source>
</evidence>
<dbReference type="SUPFAM" id="SSF53474">
    <property type="entry name" value="alpha/beta-Hydrolases"/>
    <property type="match status" value="1"/>
</dbReference>
<keyword evidence="3" id="KW-1185">Reference proteome</keyword>
<dbReference type="EMBL" id="BAEN01000022">
    <property type="protein sequence ID" value="GAC13756.1"/>
    <property type="molecule type" value="Genomic_DNA"/>
</dbReference>
<accession>K6XQ06</accession>
<proteinExistence type="predicted"/>
<reference evidence="2 3" key="1">
    <citation type="journal article" date="2017" name="Antonie Van Leeuwenhoek">
        <title>Rhizobium rhizosphaerae sp. nov., a novel species isolated from rice rhizosphere.</title>
        <authorList>
            <person name="Zhao J.J."/>
            <person name="Zhang J."/>
            <person name="Zhang R.J."/>
            <person name="Zhang C.W."/>
            <person name="Yin H.Q."/>
            <person name="Zhang X.X."/>
        </authorList>
    </citation>
    <scope>NUCLEOTIDE SEQUENCE [LARGE SCALE GENOMIC DNA]</scope>
    <source>
        <strain evidence="2 3">E3</strain>
    </source>
</reference>
<dbReference type="Proteomes" id="UP000006334">
    <property type="component" value="Unassembled WGS sequence"/>
</dbReference>
<sequence length="238" mass="26495">MIKMREISTPVVFFPGTLCDERIFIPVWRKLNIAQRSYVPLQWADTLEQMMALACDRITAYEGKVQLVGFSMGGYIAALAAMQLPEKVASLTMIGYCPNGLSEQEVQQRKALIKMIDAKQPVALNKTRLAQFFTSTELDNAELVAPVKDMEADLGPSVLKAHIQSTTPRPDISKQLENSPFPIHFVVAEHDQVANPIQIKAHAESISSANFYQIDSTAHMMLLTKPEKLASHLETILV</sequence>
<dbReference type="STRING" id="1127673.GLIP_1115"/>
<dbReference type="OrthoDB" id="2086224at2"/>
<dbReference type="Pfam" id="PF00561">
    <property type="entry name" value="Abhydrolase_1"/>
    <property type="match status" value="1"/>
</dbReference>
<dbReference type="AlphaFoldDB" id="K6XQ06"/>
<dbReference type="eggNOG" id="COG2267">
    <property type="taxonomic scope" value="Bacteria"/>
</dbReference>
<protein>
    <recommendedName>
        <fullName evidence="1">AB hydrolase-1 domain-containing protein</fullName>
    </recommendedName>
</protein>
<dbReference type="InterPro" id="IPR029058">
    <property type="entry name" value="AB_hydrolase_fold"/>
</dbReference>
<dbReference type="Gene3D" id="3.40.50.1820">
    <property type="entry name" value="alpha/beta hydrolase"/>
    <property type="match status" value="1"/>
</dbReference>
<feature type="domain" description="AB hydrolase-1" evidence="1">
    <location>
        <begin position="64"/>
        <end position="226"/>
    </location>
</feature>
<evidence type="ECO:0000313" key="3">
    <source>
        <dbReference type="Proteomes" id="UP000006334"/>
    </source>
</evidence>
<dbReference type="InterPro" id="IPR000073">
    <property type="entry name" value="AB_hydrolase_1"/>
</dbReference>
<name>K6XQ06_9ALTE</name>
<dbReference type="PANTHER" id="PTHR43798">
    <property type="entry name" value="MONOACYLGLYCEROL LIPASE"/>
    <property type="match status" value="1"/>
</dbReference>
<gene>
    <name evidence="2" type="ORF">GLIP_1115</name>
</gene>
<dbReference type="RefSeq" id="WP_008843573.1">
    <property type="nucleotide sequence ID" value="NZ_BAEN01000022.1"/>
</dbReference>
<dbReference type="PANTHER" id="PTHR43798:SF33">
    <property type="entry name" value="HYDROLASE, PUTATIVE (AFU_ORTHOLOGUE AFUA_2G14860)-RELATED"/>
    <property type="match status" value="1"/>
</dbReference>
<evidence type="ECO:0000259" key="1">
    <source>
        <dbReference type="Pfam" id="PF00561"/>
    </source>
</evidence>
<organism evidence="2 3">
    <name type="scientific">Aliiglaciecola lipolytica E3</name>
    <dbReference type="NCBI Taxonomy" id="1127673"/>
    <lineage>
        <taxon>Bacteria</taxon>
        <taxon>Pseudomonadati</taxon>
        <taxon>Pseudomonadota</taxon>
        <taxon>Gammaproteobacteria</taxon>
        <taxon>Alteromonadales</taxon>
        <taxon>Alteromonadaceae</taxon>
        <taxon>Aliiglaciecola</taxon>
    </lineage>
</organism>
<comment type="caution">
    <text evidence="2">The sequence shown here is derived from an EMBL/GenBank/DDBJ whole genome shotgun (WGS) entry which is preliminary data.</text>
</comment>
<dbReference type="GO" id="GO:0016020">
    <property type="term" value="C:membrane"/>
    <property type="evidence" value="ECO:0007669"/>
    <property type="project" value="TreeGrafter"/>
</dbReference>